<dbReference type="AlphaFoldDB" id="A0A2M7QE10"/>
<evidence type="ECO:0000313" key="10">
    <source>
        <dbReference type="EMBL" id="PIY69464.1"/>
    </source>
</evidence>
<dbReference type="PANTHER" id="PTHR10344">
    <property type="entry name" value="THYMIDYLATE KINASE"/>
    <property type="match status" value="1"/>
</dbReference>
<evidence type="ECO:0000259" key="9">
    <source>
        <dbReference type="Pfam" id="PF02223"/>
    </source>
</evidence>
<dbReference type="SUPFAM" id="SSF52309">
    <property type="entry name" value="N-(deoxy)ribosyltransferase-like"/>
    <property type="match status" value="1"/>
</dbReference>
<feature type="binding site" evidence="8">
    <location>
        <begin position="155"/>
        <end position="162"/>
    </location>
    <ligand>
        <name>ATP</name>
        <dbReference type="ChEBI" id="CHEBI:30616"/>
    </ligand>
</feature>
<dbReference type="InterPro" id="IPR007710">
    <property type="entry name" value="Nucleoside_deoxyribTrfase"/>
</dbReference>
<organism evidence="10 11">
    <name type="scientific">Candidatus Roizmanbacteria bacterium CG_4_10_14_0_8_um_filter_39_9</name>
    <dbReference type="NCBI Taxonomy" id="1974829"/>
    <lineage>
        <taxon>Bacteria</taxon>
        <taxon>Candidatus Roizmaniibacteriota</taxon>
    </lineage>
</organism>
<feature type="domain" description="Thymidylate kinase-like" evidence="9">
    <location>
        <begin position="153"/>
        <end position="344"/>
    </location>
</feature>
<sequence length="372" mass="43170">MKVYFTAATSFNGELHETNKKIVLLIKQHRVQLLSGQQIANKRLLEKDKLLTSQQIFAREQKLIEESDFLIVEGSRPSLGVGSEIAHALNLNKPVLVLVSTKYEDKISPMISGNPSDTLFLQYYQEDNLKYKISDFIKYINSLAKRKGKLIVIDGGDGSGKSTQAQLLVDYLKKNKIPVKYVDFPQYYHSFHGKTVAKFLRGEFGNIDEVSPYLASLAYALDRATIKREMDEFLTRGGYIIANRYATSSMAHQAAKFTDEKECKDFLKWLYELEYKIHKIPKENMVIYLYVPYQIGLELTKSKETRSYLKEQPQDIAEKDLNHRIQSEKMYLELAKKYRHWVKVDCVEENKMRSIESIHVEIINLLQKNFQK</sequence>
<dbReference type="PANTHER" id="PTHR10344:SF4">
    <property type="entry name" value="UMP-CMP KINASE 2, MITOCHONDRIAL"/>
    <property type="match status" value="1"/>
</dbReference>
<evidence type="ECO:0000256" key="2">
    <source>
        <dbReference type="ARBA" id="ARBA00022679"/>
    </source>
</evidence>
<evidence type="ECO:0000313" key="11">
    <source>
        <dbReference type="Proteomes" id="UP000230108"/>
    </source>
</evidence>
<dbReference type="InterPro" id="IPR018094">
    <property type="entry name" value="Thymidylate_kinase"/>
</dbReference>
<dbReference type="Proteomes" id="UP000230108">
    <property type="component" value="Unassembled WGS sequence"/>
</dbReference>
<dbReference type="Pfam" id="PF02223">
    <property type="entry name" value="Thymidylate_kin"/>
    <property type="match status" value="1"/>
</dbReference>
<keyword evidence="5 8" id="KW-0418">Kinase</keyword>
<dbReference type="GO" id="GO:0005829">
    <property type="term" value="C:cytosol"/>
    <property type="evidence" value="ECO:0007669"/>
    <property type="project" value="TreeGrafter"/>
</dbReference>
<proteinExistence type="inferred from homology"/>
<comment type="caution">
    <text evidence="10">The sequence shown here is derived from an EMBL/GenBank/DDBJ whole genome shotgun (WGS) entry which is preliminary data.</text>
</comment>
<dbReference type="GO" id="GO:0006233">
    <property type="term" value="P:dTDP biosynthetic process"/>
    <property type="evidence" value="ECO:0007669"/>
    <property type="project" value="InterPro"/>
</dbReference>
<dbReference type="Pfam" id="PF05014">
    <property type="entry name" value="Nuc_deoxyrib_tr"/>
    <property type="match status" value="1"/>
</dbReference>
<dbReference type="Gene3D" id="3.40.50.450">
    <property type="match status" value="1"/>
</dbReference>
<keyword evidence="2 8" id="KW-0808">Transferase</keyword>
<accession>A0A2M7QE10</accession>
<gene>
    <name evidence="8" type="primary">tmk</name>
    <name evidence="10" type="ORF">COY90_00505</name>
</gene>
<dbReference type="GO" id="GO:0006235">
    <property type="term" value="P:dTTP biosynthetic process"/>
    <property type="evidence" value="ECO:0007669"/>
    <property type="project" value="UniProtKB-UniRule"/>
</dbReference>
<dbReference type="SUPFAM" id="SSF52540">
    <property type="entry name" value="P-loop containing nucleoside triphosphate hydrolases"/>
    <property type="match status" value="1"/>
</dbReference>
<dbReference type="HAMAP" id="MF_00165">
    <property type="entry name" value="Thymidylate_kinase"/>
    <property type="match status" value="1"/>
</dbReference>
<keyword evidence="6 8" id="KW-0067">ATP-binding</keyword>
<dbReference type="Gene3D" id="3.40.50.300">
    <property type="entry name" value="P-loop containing nucleotide triphosphate hydrolases"/>
    <property type="match status" value="1"/>
</dbReference>
<evidence type="ECO:0000256" key="8">
    <source>
        <dbReference type="HAMAP-Rule" id="MF_00165"/>
    </source>
</evidence>
<evidence type="ECO:0000256" key="7">
    <source>
        <dbReference type="ARBA" id="ARBA00048743"/>
    </source>
</evidence>
<comment type="similarity">
    <text evidence="1 8">Belongs to the thymidylate kinase family.</text>
</comment>
<dbReference type="EC" id="2.7.4.9" evidence="8"/>
<evidence type="ECO:0000256" key="5">
    <source>
        <dbReference type="ARBA" id="ARBA00022777"/>
    </source>
</evidence>
<comment type="function">
    <text evidence="8">Phosphorylation of dTMP to form dTDP in both de novo and salvage pathways of dTTP synthesis.</text>
</comment>
<protein>
    <recommendedName>
        <fullName evidence="8">Thymidylate kinase</fullName>
        <ecNumber evidence="8">2.7.4.9</ecNumber>
    </recommendedName>
    <alternativeName>
        <fullName evidence="8">dTMP kinase</fullName>
    </alternativeName>
</protein>
<comment type="catalytic activity">
    <reaction evidence="7 8">
        <text>dTMP + ATP = dTDP + ADP</text>
        <dbReference type="Rhea" id="RHEA:13517"/>
        <dbReference type="ChEBI" id="CHEBI:30616"/>
        <dbReference type="ChEBI" id="CHEBI:58369"/>
        <dbReference type="ChEBI" id="CHEBI:63528"/>
        <dbReference type="ChEBI" id="CHEBI:456216"/>
        <dbReference type="EC" id="2.7.4.9"/>
    </reaction>
</comment>
<keyword evidence="3 8" id="KW-0545">Nucleotide biosynthesis</keyword>
<evidence type="ECO:0000256" key="1">
    <source>
        <dbReference type="ARBA" id="ARBA00009776"/>
    </source>
</evidence>
<evidence type="ECO:0000256" key="4">
    <source>
        <dbReference type="ARBA" id="ARBA00022741"/>
    </source>
</evidence>
<keyword evidence="4 8" id="KW-0547">Nucleotide-binding</keyword>
<dbReference type="InterPro" id="IPR027417">
    <property type="entry name" value="P-loop_NTPase"/>
</dbReference>
<reference evidence="11" key="1">
    <citation type="submission" date="2017-09" db="EMBL/GenBank/DDBJ databases">
        <title>Depth-based differentiation of microbial function through sediment-hosted aquifers and enrichment of novel symbionts in the deep terrestrial subsurface.</title>
        <authorList>
            <person name="Probst A.J."/>
            <person name="Ladd B."/>
            <person name="Jarett J.K."/>
            <person name="Geller-Mcgrath D.E."/>
            <person name="Sieber C.M.K."/>
            <person name="Emerson J.B."/>
            <person name="Anantharaman K."/>
            <person name="Thomas B.C."/>
            <person name="Malmstrom R."/>
            <person name="Stieglmeier M."/>
            <person name="Klingl A."/>
            <person name="Woyke T."/>
            <person name="Ryan C.M."/>
            <person name="Banfield J.F."/>
        </authorList>
    </citation>
    <scope>NUCLEOTIDE SEQUENCE [LARGE SCALE GENOMIC DNA]</scope>
</reference>
<dbReference type="GO" id="GO:0005524">
    <property type="term" value="F:ATP binding"/>
    <property type="evidence" value="ECO:0007669"/>
    <property type="project" value="UniProtKB-UniRule"/>
</dbReference>
<dbReference type="CDD" id="cd01672">
    <property type="entry name" value="TMPK"/>
    <property type="match status" value="1"/>
</dbReference>
<evidence type="ECO:0000256" key="6">
    <source>
        <dbReference type="ARBA" id="ARBA00022840"/>
    </source>
</evidence>
<evidence type="ECO:0000256" key="3">
    <source>
        <dbReference type="ARBA" id="ARBA00022727"/>
    </source>
</evidence>
<dbReference type="InterPro" id="IPR039430">
    <property type="entry name" value="Thymidylate_kin-like_dom"/>
</dbReference>
<dbReference type="GO" id="GO:0004798">
    <property type="term" value="F:dTMP kinase activity"/>
    <property type="evidence" value="ECO:0007669"/>
    <property type="project" value="UniProtKB-UniRule"/>
</dbReference>
<name>A0A2M7QE10_9BACT</name>
<dbReference type="EMBL" id="PFLF01000013">
    <property type="protein sequence ID" value="PIY69464.1"/>
    <property type="molecule type" value="Genomic_DNA"/>
</dbReference>
<dbReference type="GO" id="GO:0006227">
    <property type="term" value="P:dUDP biosynthetic process"/>
    <property type="evidence" value="ECO:0007669"/>
    <property type="project" value="TreeGrafter"/>
</dbReference>